<dbReference type="Gene3D" id="3.40.630.30">
    <property type="match status" value="1"/>
</dbReference>
<feature type="domain" description="N-acetyltransferase" evidence="3">
    <location>
        <begin position="3"/>
        <end position="163"/>
    </location>
</feature>
<dbReference type="EMBL" id="PDUD01000024">
    <property type="protein sequence ID" value="PHN04740.1"/>
    <property type="molecule type" value="Genomic_DNA"/>
</dbReference>
<dbReference type="RefSeq" id="WP_099151799.1">
    <property type="nucleotide sequence ID" value="NZ_PDUD01000024.1"/>
</dbReference>
<dbReference type="SUPFAM" id="SSF55729">
    <property type="entry name" value="Acyl-CoA N-acyltransferases (Nat)"/>
    <property type="match status" value="1"/>
</dbReference>
<dbReference type="AlphaFoldDB" id="A0A2D0N8N2"/>
<proteinExistence type="predicted"/>
<dbReference type="PANTHER" id="PTHR43072:SF23">
    <property type="entry name" value="UPF0039 PROTEIN C11D3.02C"/>
    <property type="match status" value="1"/>
</dbReference>
<sequence>MHLNIRPAGPDDLPAILDIVNHIILTTTTNYSYEPESLADRQAWLTRQQAADMPVIVAERDGILVGFGSYGPFRNKIGYRFTVEHSVYVHRDHHHLGIGQKLLEELIRLARAQGMHIMIAGVDTQNQGSFLFHQKMGFEPVAHFREVGFKFGQWLDLMFLQLYLSE</sequence>
<evidence type="ECO:0000259" key="3">
    <source>
        <dbReference type="PROSITE" id="PS51186"/>
    </source>
</evidence>
<dbReference type="InterPro" id="IPR016181">
    <property type="entry name" value="Acyl_CoA_acyltransferase"/>
</dbReference>
<keyword evidence="5" id="KW-1185">Reference proteome</keyword>
<keyword evidence="1 4" id="KW-0808">Transferase</keyword>
<organism evidence="4 5">
    <name type="scientific">Flavilitoribacter nigricans (strain ATCC 23147 / DSM 23189 / NBRC 102662 / NCIMB 1420 / SS-2)</name>
    <name type="common">Lewinella nigricans</name>
    <dbReference type="NCBI Taxonomy" id="1122177"/>
    <lineage>
        <taxon>Bacteria</taxon>
        <taxon>Pseudomonadati</taxon>
        <taxon>Bacteroidota</taxon>
        <taxon>Saprospiria</taxon>
        <taxon>Saprospirales</taxon>
        <taxon>Lewinellaceae</taxon>
        <taxon>Flavilitoribacter</taxon>
    </lineage>
</organism>
<evidence type="ECO:0000313" key="4">
    <source>
        <dbReference type="EMBL" id="PHN04740.1"/>
    </source>
</evidence>
<evidence type="ECO:0000256" key="2">
    <source>
        <dbReference type="ARBA" id="ARBA00023315"/>
    </source>
</evidence>
<reference evidence="4 5" key="1">
    <citation type="submission" date="2017-10" db="EMBL/GenBank/DDBJ databases">
        <title>The draft genome sequence of Lewinella nigricans NBRC 102662.</title>
        <authorList>
            <person name="Wang K."/>
        </authorList>
    </citation>
    <scope>NUCLEOTIDE SEQUENCE [LARGE SCALE GENOMIC DNA]</scope>
    <source>
        <strain evidence="4 5">NBRC 102662</strain>
    </source>
</reference>
<dbReference type="PROSITE" id="PS51186">
    <property type="entry name" value="GNAT"/>
    <property type="match status" value="1"/>
</dbReference>
<evidence type="ECO:0000313" key="5">
    <source>
        <dbReference type="Proteomes" id="UP000223913"/>
    </source>
</evidence>
<gene>
    <name evidence="4" type="ORF">CRP01_19690</name>
</gene>
<dbReference type="PANTHER" id="PTHR43072">
    <property type="entry name" value="N-ACETYLTRANSFERASE"/>
    <property type="match status" value="1"/>
</dbReference>
<dbReference type="OrthoDB" id="9799096at2"/>
<evidence type="ECO:0000256" key="1">
    <source>
        <dbReference type="ARBA" id="ARBA00022679"/>
    </source>
</evidence>
<dbReference type="CDD" id="cd04301">
    <property type="entry name" value="NAT_SF"/>
    <property type="match status" value="1"/>
</dbReference>
<dbReference type="Pfam" id="PF00583">
    <property type="entry name" value="Acetyltransf_1"/>
    <property type="match status" value="1"/>
</dbReference>
<dbReference type="GO" id="GO:0016747">
    <property type="term" value="F:acyltransferase activity, transferring groups other than amino-acyl groups"/>
    <property type="evidence" value="ECO:0007669"/>
    <property type="project" value="InterPro"/>
</dbReference>
<dbReference type="InterPro" id="IPR000182">
    <property type="entry name" value="GNAT_dom"/>
</dbReference>
<keyword evidence="2" id="KW-0012">Acyltransferase</keyword>
<name>A0A2D0N8N2_FLAN2</name>
<dbReference type="Proteomes" id="UP000223913">
    <property type="component" value="Unassembled WGS sequence"/>
</dbReference>
<protein>
    <submittedName>
        <fullName evidence="4">N-acetyltransferase</fullName>
    </submittedName>
</protein>
<accession>A0A2D0N8N2</accession>
<comment type="caution">
    <text evidence="4">The sequence shown here is derived from an EMBL/GenBank/DDBJ whole genome shotgun (WGS) entry which is preliminary data.</text>
</comment>